<keyword evidence="2" id="KW-1185">Reference proteome</keyword>
<comment type="caution">
    <text evidence="1">The sequence shown here is derived from an EMBL/GenBank/DDBJ whole genome shotgun (WGS) entry which is preliminary data.</text>
</comment>
<proteinExistence type="predicted"/>
<gene>
    <name evidence="1" type="ORF">FWK35_00013389</name>
</gene>
<reference evidence="1 2" key="1">
    <citation type="submission" date="2019-08" db="EMBL/GenBank/DDBJ databases">
        <title>Whole genome of Aphis craccivora.</title>
        <authorList>
            <person name="Voronova N.V."/>
            <person name="Shulinski R.S."/>
            <person name="Bandarenka Y.V."/>
            <person name="Zhorov D.G."/>
            <person name="Warner D."/>
        </authorList>
    </citation>
    <scope>NUCLEOTIDE SEQUENCE [LARGE SCALE GENOMIC DNA]</scope>
    <source>
        <strain evidence="1">180601</strain>
        <tissue evidence="1">Whole Body</tissue>
    </source>
</reference>
<evidence type="ECO:0000313" key="1">
    <source>
        <dbReference type="EMBL" id="KAF0761880.1"/>
    </source>
</evidence>
<dbReference type="AlphaFoldDB" id="A0A6G0YVK8"/>
<accession>A0A6G0YVK8</accession>
<evidence type="ECO:0000313" key="2">
    <source>
        <dbReference type="Proteomes" id="UP000478052"/>
    </source>
</evidence>
<organism evidence="1 2">
    <name type="scientific">Aphis craccivora</name>
    <name type="common">Cowpea aphid</name>
    <dbReference type="NCBI Taxonomy" id="307492"/>
    <lineage>
        <taxon>Eukaryota</taxon>
        <taxon>Metazoa</taxon>
        <taxon>Ecdysozoa</taxon>
        <taxon>Arthropoda</taxon>
        <taxon>Hexapoda</taxon>
        <taxon>Insecta</taxon>
        <taxon>Pterygota</taxon>
        <taxon>Neoptera</taxon>
        <taxon>Paraneoptera</taxon>
        <taxon>Hemiptera</taxon>
        <taxon>Sternorrhyncha</taxon>
        <taxon>Aphidomorpha</taxon>
        <taxon>Aphidoidea</taxon>
        <taxon>Aphididae</taxon>
        <taxon>Aphidini</taxon>
        <taxon>Aphis</taxon>
        <taxon>Aphis</taxon>
    </lineage>
</organism>
<dbReference type="Proteomes" id="UP000478052">
    <property type="component" value="Unassembled WGS sequence"/>
</dbReference>
<sequence length="81" mass="9518">MAAPTENKQKDEKEAFYEDLNTIYEINTQESYEDYPRRFQLKSSTENQIYHIITDLEISNIIKDIGSYWGVSAQSDHLLVK</sequence>
<name>A0A6G0YVK8_APHCR</name>
<protein>
    <submittedName>
        <fullName evidence="1">Craniofacial development protein 2-like</fullName>
    </submittedName>
</protein>
<dbReference type="EMBL" id="VUJU01002277">
    <property type="protein sequence ID" value="KAF0761880.1"/>
    <property type="molecule type" value="Genomic_DNA"/>
</dbReference>